<dbReference type="STRING" id="714943.Mucpa_1127"/>
<dbReference type="eggNOG" id="ENOG50333GN">
    <property type="taxonomic scope" value="Bacteria"/>
</dbReference>
<feature type="chain" id="PRO_5003559046" evidence="1">
    <location>
        <begin position="24"/>
        <end position="132"/>
    </location>
</feature>
<proteinExistence type="predicted"/>
<feature type="signal peptide" evidence="1">
    <location>
        <begin position="1"/>
        <end position="23"/>
    </location>
</feature>
<sequence length="132" mass="15135">MKRNLIIICGLLLGSLYGGIVKAQEAAPLAPDQNPNYMASVQKYAAIADSLNSQHGTTVQNTYKAYDWYEARQERRQQNRAWRHQEMLNSGYYDYSPSWGLYGGYSYPYIFGNYGYGNHFYGRGRFGFGIGW</sequence>
<name>H1YF42_9SPHI</name>
<evidence type="ECO:0000313" key="3">
    <source>
        <dbReference type="Proteomes" id="UP000002774"/>
    </source>
</evidence>
<keyword evidence="3" id="KW-1185">Reference proteome</keyword>
<keyword evidence="1" id="KW-0732">Signal</keyword>
<dbReference type="RefSeq" id="WP_008504991.1">
    <property type="nucleotide sequence ID" value="NZ_CM001403.1"/>
</dbReference>
<protein>
    <submittedName>
        <fullName evidence="2">Uncharacterized protein</fullName>
    </submittedName>
</protein>
<dbReference type="OrthoDB" id="678278at2"/>
<organism evidence="2 3">
    <name type="scientific">Mucilaginibacter paludis DSM 18603</name>
    <dbReference type="NCBI Taxonomy" id="714943"/>
    <lineage>
        <taxon>Bacteria</taxon>
        <taxon>Pseudomonadati</taxon>
        <taxon>Bacteroidota</taxon>
        <taxon>Sphingobacteriia</taxon>
        <taxon>Sphingobacteriales</taxon>
        <taxon>Sphingobacteriaceae</taxon>
        <taxon>Mucilaginibacter</taxon>
    </lineage>
</organism>
<accession>H1YF42</accession>
<reference evidence="2" key="1">
    <citation type="submission" date="2011-09" db="EMBL/GenBank/DDBJ databases">
        <title>The permanent draft genome of Mucilaginibacter paludis DSM 18603.</title>
        <authorList>
            <consortium name="US DOE Joint Genome Institute (JGI-PGF)"/>
            <person name="Lucas S."/>
            <person name="Han J."/>
            <person name="Lapidus A."/>
            <person name="Bruce D."/>
            <person name="Goodwin L."/>
            <person name="Pitluck S."/>
            <person name="Peters L."/>
            <person name="Kyrpides N."/>
            <person name="Mavromatis K."/>
            <person name="Ivanova N."/>
            <person name="Mikhailova N."/>
            <person name="Held B."/>
            <person name="Detter J.C."/>
            <person name="Tapia R."/>
            <person name="Han C."/>
            <person name="Land M."/>
            <person name="Hauser L."/>
            <person name="Markowitz V."/>
            <person name="Cheng J.-F."/>
            <person name="Hugenholtz P."/>
            <person name="Woyke T."/>
            <person name="Wu D."/>
            <person name="Tindall B."/>
            <person name="Brambilla E."/>
            <person name="Klenk H.-P."/>
            <person name="Eisen J.A."/>
        </authorList>
    </citation>
    <scope>NUCLEOTIDE SEQUENCE [LARGE SCALE GENOMIC DNA]</scope>
    <source>
        <strain evidence="2">DSM 18603</strain>
    </source>
</reference>
<dbReference type="EMBL" id="CM001403">
    <property type="protein sequence ID" value="EHQ25295.1"/>
    <property type="molecule type" value="Genomic_DNA"/>
</dbReference>
<dbReference type="Proteomes" id="UP000002774">
    <property type="component" value="Chromosome"/>
</dbReference>
<gene>
    <name evidence="2" type="ORF">Mucpa_1127</name>
</gene>
<evidence type="ECO:0000313" key="2">
    <source>
        <dbReference type="EMBL" id="EHQ25295.1"/>
    </source>
</evidence>
<evidence type="ECO:0000256" key="1">
    <source>
        <dbReference type="SAM" id="SignalP"/>
    </source>
</evidence>
<dbReference type="AlphaFoldDB" id="H1YF42"/>
<dbReference type="HOGENOM" id="CLU_157919_0_0_10"/>